<sequence>MKRLAVSLTLFLVLSLGVGLAVSGPDFMDWGIAGGLFAIAVAGESFRFWLRRTRAKKRSEI</sequence>
<comment type="caution">
    <text evidence="2">The sequence shown here is derived from an EMBL/GenBank/DDBJ whole genome shotgun (WGS) entry which is preliminary data.</text>
</comment>
<dbReference type="RefSeq" id="WP_209696438.1">
    <property type="nucleotide sequence ID" value="NZ_BAAAVU010000001.1"/>
</dbReference>
<keyword evidence="1" id="KW-0472">Membrane</keyword>
<keyword evidence="1" id="KW-1133">Transmembrane helix</keyword>
<evidence type="ECO:0000313" key="3">
    <source>
        <dbReference type="Proteomes" id="UP000755585"/>
    </source>
</evidence>
<reference evidence="2 3" key="1">
    <citation type="submission" date="2021-03" db="EMBL/GenBank/DDBJ databases">
        <title>Sequencing the genomes of 1000 actinobacteria strains.</title>
        <authorList>
            <person name="Klenk H.-P."/>
        </authorList>
    </citation>
    <scope>NUCLEOTIDE SEQUENCE [LARGE SCALE GENOMIC DNA]</scope>
    <source>
        <strain evidence="2 3">DSM 18824</strain>
    </source>
</reference>
<proteinExistence type="predicted"/>
<evidence type="ECO:0000313" key="2">
    <source>
        <dbReference type="EMBL" id="MBP2353486.1"/>
    </source>
</evidence>
<protein>
    <submittedName>
        <fullName evidence="2">Uncharacterized protein</fullName>
    </submittedName>
</protein>
<gene>
    <name evidence="2" type="ORF">JOF29_004596</name>
</gene>
<keyword evidence="3" id="KW-1185">Reference proteome</keyword>
<dbReference type="EMBL" id="JAGINT010000002">
    <property type="protein sequence ID" value="MBP2353486.1"/>
    <property type="molecule type" value="Genomic_DNA"/>
</dbReference>
<evidence type="ECO:0000256" key="1">
    <source>
        <dbReference type="SAM" id="Phobius"/>
    </source>
</evidence>
<accession>A0ABS4UPI7</accession>
<feature type="transmembrane region" description="Helical" evidence="1">
    <location>
        <begin position="31"/>
        <end position="50"/>
    </location>
</feature>
<organism evidence="2 3">
    <name type="scientific">Kribbella aluminosa</name>
    <dbReference type="NCBI Taxonomy" id="416017"/>
    <lineage>
        <taxon>Bacteria</taxon>
        <taxon>Bacillati</taxon>
        <taxon>Actinomycetota</taxon>
        <taxon>Actinomycetes</taxon>
        <taxon>Propionibacteriales</taxon>
        <taxon>Kribbellaceae</taxon>
        <taxon>Kribbella</taxon>
    </lineage>
</organism>
<keyword evidence="1" id="KW-0812">Transmembrane</keyword>
<dbReference type="Proteomes" id="UP000755585">
    <property type="component" value="Unassembled WGS sequence"/>
</dbReference>
<name>A0ABS4UPI7_9ACTN</name>